<keyword evidence="1" id="KW-0472">Membrane</keyword>
<reference evidence="2" key="1">
    <citation type="journal article" date="2012" name="PLoS Negl. Trop. Dis.">
        <title>A systematically improved high quality genome and transcriptome of the human blood fluke Schistosoma mansoni.</title>
        <authorList>
            <person name="Protasio A.V."/>
            <person name="Tsai I.J."/>
            <person name="Babbage A."/>
            <person name="Nichol S."/>
            <person name="Hunt M."/>
            <person name="Aslett M.A."/>
            <person name="De Silva N."/>
            <person name="Velarde G.S."/>
            <person name="Anderson T.J."/>
            <person name="Clark R.C."/>
            <person name="Davidson C."/>
            <person name="Dillon G.P."/>
            <person name="Holroyd N.E."/>
            <person name="LoVerde P.T."/>
            <person name="Lloyd C."/>
            <person name="McQuillan J."/>
            <person name="Oliveira G."/>
            <person name="Otto T.D."/>
            <person name="Parker-Manuel S.J."/>
            <person name="Quail M.A."/>
            <person name="Wilson R.A."/>
            <person name="Zerlotini A."/>
            <person name="Dunne D.W."/>
            <person name="Berriman M."/>
        </authorList>
    </citation>
    <scope>NUCLEOTIDE SEQUENCE [LARGE SCALE GENOMIC DNA]</scope>
    <source>
        <strain evidence="2">Puerto Rican</strain>
    </source>
</reference>
<evidence type="ECO:0000256" key="1">
    <source>
        <dbReference type="SAM" id="Phobius"/>
    </source>
</evidence>
<keyword evidence="2" id="KW-1185">Reference proteome</keyword>
<dbReference type="AlphaFoldDB" id="A0A5K4F6U0"/>
<dbReference type="InParanoid" id="A0A5K4F6U0"/>
<evidence type="ECO:0000313" key="3">
    <source>
        <dbReference type="WBParaSite" id="Smp_329440.1"/>
    </source>
</evidence>
<feature type="transmembrane region" description="Helical" evidence="1">
    <location>
        <begin position="33"/>
        <end position="55"/>
    </location>
</feature>
<organism evidence="2 3">
    <name type="scientific">Schistosoma mansoni</name>
    <name type="common">Blood fluke</name>
    <dbReference type="NCBI Taxonomy" id="6183"/>
    <lineage>
        <taxon>Eukaryota</taxon>
        <taxon>Metazoa</taxon>
        <taxon>Spiralia</taxon>
        <taxon>Lophotrochozoa</taxon>
        <taxon>Platyhelminthes</taxon>
        <taxon>Trematoda</taxon>
        <taxon>Digenea</taxon>
        <taxon>Strigeidida</taxon>
        <taxon>Schistosomatoidea</taxon>
        <taxon>Schistosomatidae</taxon>
        <taxon>Schistosoma</taxon>
    </lineage>
</organism>
<proteinExistence type="predicted"/>
<protein>
    <submittedName>
        <fullName evidence="3">Ovule protein</fullName>
    </submittedName>
</protein>
<keyword evidence="1" id="KW-1133">Transmembrane helix</keyword>
<sequence length="64" mass="7564">MVSECFKFSFRLLGSINQLLIIHLRLFCKHLNVWNLLCFVIWSNFLASFICFLFGKSHFCGWSS</sequence>
<keyword evidence="1" id="KW-0812">Transmembrane</keyword>
<dbReference type="Proteomes" id="UP000008854">
    <property type="component" value="Unassembled WGS sequence"/>
</dbReference>
<name>A0A5K4F6U0_SCHMA</name>
<dbReference type="WBParaSite" id="Smp_329440.1">
    <property type="protein sequence ID" value="Smp_329440.1"/>
    <property type="gene ID" value="Smp_329440"/>
</dbReference>
<accession>A0A5K4F6U0</accession>
<reference evidence="3" key="2">
    <citation type="submission" date="2019-11" db="UniProtKB">
        <authorList>
            <consortium name="WormBaseParasite"/>
        </authorList>
    </citation>
    <scope>IDENTIFICATION</scope>
    <source>
        <strain evidence="3">Puerto Rican</strain>
    </source>
</reference>
<evidence type="ECO:0000313" key="2">
    <source>
        <dbReference type="Proteomes" id="UP000008854"/>
    </source>
</evidence>